<feature type="region of interest" description="Disordered" evidence="3">
    <location>
        <begin position="1"/>
        <end position="76"/>
    </location>
</feature>
<dbReference type="Pfam" id="PF13561">
    <property type="entry name" value="adh_short_C2"/>
    <property type="match status" value="1"/>
</dbReference>
<proteinExistence type="inferred from homology"/>
<evidence type="ECO:0000313" key="5">
    <source>
        <dbReference type="Proteomes" id="UP000018781"/>
    </source>
</evidence>
<dbReference type="KEGG" id="rpy:Y013_17325"/>
<dbReference type="eggNOG" id="COG1028">
    <property type="taxonomic scope" value="Bacteria"/>
</dbReference>
<comment type="similarity">
    <text evidence="1">Belongs to the short-chain dehydrogenases/reductases (SDR) family.</text>
</comment>
<name>V9XJY3_9NOCA</name>
<evidence type="ECO:0000313" key="4">
    <source>
        <dbReference type="EMBL" id="AHD22275.1"/>
    </source>
</evidence>
<dbReference type="Proteomes" id="UP000018781">
    <property type="component" value="Chromosome"/>
</dbReference>
<dbReference type="GO" id="GO:0016616">
    <property type="term" value="F:oxidoreductase activity, acting on the CH-OH group of donors, NAD or NADP as acceptor"/>
    <property type="evidence" value="ECO:0007669"/>
    <property type="project" value="TreeGrafter"/>
</dbReference>
<dbReference type="HOGENOM" id="CLU_010194_1_1_11"/>
<dbReference type="SUPFAM" id="SSF51735">
    <property type="entry name" value="NAD(P)-binding Rossmann-fold domains"/>
    <property type="match status" value="1"/>
</dbReference>
<gene>
    <name evidence="4" type="ORF">Y013_17325</name>
</gene>
<dbReference type="FunFam" id="3.40.50.720:FF:000084">
    <property type="entry name" value="Short-chain dehydrogenase reductase"/>
    <property type="match status" value="1"/>
</dbReference>
<organism evidence="4 5">
    <name type="scientific">Rhodococcus pyridinivorans SB3094</name>
    <dbReference type="NCBI Taxonomy" id="1435356"/>
    <lineage>
        <taxon>Bacteria</taxon>
        <taxon>Bacillati</taxon>
        <taxon>Actinomycetota</taxon>
        <taxon>Actinomycetes</taxon>
        <taxon>Mycobacteriales</taxon>
        <taxon>Nocardiaceae</taxon>
        <taxon>Rhodococcus</taxon>
    </lineage>
</organism>
<dbReference type="EMBL" id="CP006996">
    <property type="protein sequence ID" value="AHD22275.1"/>
    <property type="molecule type" value="Genomic_DNA"/>
</dbReference>
<dbReference type="PATRIC" id="fig|1435356.3.peg.3497"/>
<accession>V9XJY3</accession>
<dbReference type="Gene3D" id="3.40.50.720">
    <property type="entry name" value="NAD(P)-binding Rossmann-like Domain"/>
    <property type="match status" value="1"/>
</dbReference>
<feature type="compositionally biased region" description="Basic residues" evidence="3">
    <location>
        <begin position="14"/>
        <end position="24"/>
    </location>
</feature>
<dbReference type="PRINTS" id="PR00080">
    <property type="entry name" value="SDRFAMILY"/>
</dbReference>
<dbReference type="InterPro" id="IPR036291">
    <property type="entry name" value="NAD(P)-bd_dom_sf"/>
</dbReference>
<dbReference type="PRINTS" id="PR00081">
    <property type="entry name" value="GDHRDH"/>
</dbReference>
<reference evidence="4 5" key="1">
    <citation type="journal article" date="2014" name="Genome Announc.">
        <title>Complete Genome of Rhodococcus pyridinivorans SB3094, a Methyl-Ethyl-Ketone-Degrading Bacterium Used for Bioaugmentation.</title>
        <authorList>
            <person name="Dueholm M.S."/>
            <person name="Albertsen M."/>
            <person name="D'Imperio S."/>
            <person name="Tale V.P."/>
            <person name="Lewis D."/>
            <person name="Nielsen P.H."/>
            <person name="Nielsen J.L."/>
        </authorList>
    </citation>
    <scope>NUCLEOTIDE SEQUENCE [LARGE SCALE GENOMIC DNA]</scope>
    <source>
        <strain evidence="4 5">SB3094</strain>
    </source>
</reference>
<dbReference type="InterPro" id="IPR002347">
    <property type="entry name" value="SDR_fam"/>
</dbReference>
<protein>
    <submittedName>
        <fullName evidence="4">2-deoxy-D-gluconate 3-dehydrogenase</fullName>
    </submittedName>
</protein>
<dbReference type="PANTHER" id="PTHR42760:SF115">
    <property type="entry name" value="3-OXOACYL-[ACYL-CARRIER-PROTEIN] REDUCTASE FABG"/>
    <property type="match status" value="1"/>
</dbReference>
<dbReference type="PANTHER" id="PTHR42760">
    <property type="entry name" value="SHORT-CHAIN DEHYDROGENASES/REDUCTASES FAMILY MEMBER"/>
    <property type="match status" value="1"/>
</dbReference>
<evidence type="ECO:0000256" key="2">
    <source>
        <dbReference type="ARBA" id="ARBA00023002"/>
    </source>
</evidence>
<sequence>MPHRSERGVEGLLAHRRRARHPRFRQGPQTPQGRSRRTGHRRARLRGRPRPRREPPRHRGSRLRASDGVPDRARLRRCTHPDDLRWHHRDHEGDHRPRHRCRVRVIVSGKRDSIFDLTGKRALVTGASAGIGLGMARGLARAGADVTLWGRSEDKLAKAAADIGRFAGRVATRTVDVSDEQAVTDGVAALVDDFGGLDIVVVNAGIGSSLQKFHESTTERYRAVMATNVDGAFFTMRETSRVLVEQGTGGSMIVTSSLGALQGAGRNQPYVASKAAVLALANGCAVEFARHRIRVNSVLPGRIATDMTGPLQESDVSNSNVIGRVPLGRWGTPEDFEGIAVYLASDASSFQTGSTTLIDGGYSMF</sequence>
<evidence type="ECO:0000256" key="3">
    <source>
        <dbReference type="SAM" id="MobiDB-lite"/>
    </source>
</evidence>
<keyword evidence="2" id="KW-0560">Oxidoreductase</keyword>
<feature type="compositionally biased region" description="Basic residues" evidence="3">
    <location>
        <begin position="34"/>
        <end position="62"/>
    </location>
</feature>
<dbReference type="AlphaFoldDB" id="V9XJY3"/>
<evidence type="ECO:0000256" key="1">
    <source>
        <dbReference type="ARBA" id="ARBA00006484"/>
    </source>
</evidence>